<dbReference type="AlphaFoldDB" id="A0A127VKP0"/>
<keyword evidence="2" id="KW-1185">Reference proteome</keyword>
<dbReference type="PATRIC" id="fig|188932.3.peg.5249"/>
<sequence length="338" mass="39682">MIHSNLNVKEISVEASLKTIIKHHAASKIFINIGSPEKYIKCIKIYILPVNESTIFPAYAYNTIVDKTFPQSADKSIHQNNILAMVQNLIELEWNFVMESRQRIELSASSENINMSDNALYILNDLNRLLEIKKKFILGTEIRINPKLTSTVENKKPKLITDVQILVDGNQQEKRQIIDLLITNRIQELSSPHFSFLSVQLSISQKLTQRKVRNLINSVTFHQSIEDLTHLFKKRVCNLVWHYMRTEMGWKGKKKTLDENQGEFIYTILLLFNLMRPEDLIRHHSPRNKANYIWSFFKTDPKYKDVKFPEIIFKEFTPEIHLIKRHLKRKKQILSGKN</sequence>
<organism evidence="1 2">
    <name type="scientific">Pedobacter cryoconitis</name>
    <dbReference type="NCBI Taxonomy" id="188932"/>
    <lineage>
        <taxon>Bacteria</taxon>
        <taxon>Pseudomonadati</taxon>
        <taxon>Bacteroidota</taxon>
        <taxon>Sphingobacteriia</taxon>
        <taxon>Sphingobacteriales</taxon>
        <taxon>Sphingobacteriaceae</taxon>
        <taxon>Pedobacter</taxon>
    </lineage>
</organism>
<proteinExistence type="predicted"/>
<dbReference type="KEGG" id="pcm:AY601_5060"/>
<evidence type="ECO:0000313" key="1">
    <source>
        <dbReference type="EMBL" id="AMQ01873.1"/>
    </source>
</evidence>
<protein>
    <submittedName>
        <fullName evidence="1">Uncharacterized protein</fullName>
    </submittedName>
</protein>
<dbReference type="Proteomes" id="UP000071561">
    <property type="component" value="Chromosome"/>
</dbReference>
<accession>A0A127VKP0</accession>
<dbReference type="EMBL" id="CP014504">
    <property type="protein sequence ID" value="AMQ01873.1"/>
    <property type="molecule type" value="Genomic_DNA"/>
</dbReference>
<gene>
    <name evidence="1" type="ORF">AY601_5060</name>
</gene>
<dbReference type="RefSeq" id="WP_068406870.1">
    <property type="nucleotide sequence ID" value="NZ_CP014504.1"/>
</dbReference>
<name>A0A127VKP0_9SPHI</name>
<evidence type="ECO:0000313" key="2">
    <source>
        <dbReference type="Proteomes" id="UP000071561"/>
    </source>
</evidence>
<reference evidence="1 2" key="1">
    <citation type="submission" date="2016-03" db="EMBL/GenBank/DDBJ databases">
        <title>Complete genome sequence of Pedobacter cryoconitis PAMC 27485.</title>
        <authorList>
            <person name="Lee J."/>
            <person name="Kim O.-S."/>
        </authorList>
    </citation>
    <scope>NUCLEOTIDE SEQUENCE [LARGE SCALE GENOMIC DNA]</scope>
    <source>
        <strain evidence="1 2">PAMC 27485</strain>
    </source>
</reference>